<accession>A0ACC2XPT2</accession>
<name>A0ACC2XPT2_9TREE</name>
<proteinExistence type="predicted"/>
<comment type="caution">
    <text evidence="1">The sequence shown here is derived from an EMBL/GenBank/DDBJ whole genome shotgun (WGS) entry which is preliminary data.</text>
</comment>
<keyword evidence="2" id="KW-1185">Reference proteome</keyword>
<protein>
    <submittedName>
        <fullName evidence="1">Uncharacterized protein</fullName>
    </submittedName>
</protein>
<evidence type="ECO:0000313" key="2">
    <source>
        <dbReference type="Proteomes" id="UP001243375"/>
    </source>
</evidence>
<sequence length="1031" mass="114577">MEQPQGEDASETLTPKGSDFIHRGFNDLLAMLPTGSGTGASAFFTSTHDGSIDGSAEDGAARDLPSSPIETPSSMDKRSQSSAWFWGHMMGDAARGDSSRRDATKTNLEKVTTHQPTVKPLMIPSQIDGEIIATTEGFARATTALRELPATPTTARTSVSETPVTRQSPSRSLPVPGVFPTRPSSTLVRSPLSPSISLTMAPMATLEMKWPAAPKTKNLPRVPIRQAILEESACSPLVADLVVQSPKNMKKPAKERRSFIPEGVLGSPMVRGKRATGAGAVASGKIDKRLISWPMDFRETPFQTLRVVNGMPSSVYSPTEGSDPRITTPGLLGNNSAKSPFHQIPNPFESAFSRPTSQHAAAMEGGLAENNMTSPSKITPLRVKARKPVPPVVTATFPLRQPMTVAPEEIDGLPFPSTPTIVREETEIADASQYPAERPRMDTTLEGFSSPAFIARVVQPSLPTLEKAASTAIFFETLYHALLKPPQMLQAAHPDNYACARERRRLALEEEMNKRGLPEQDRETLRNKWAEEETANLRERRRKVGLNSFTKLKVIGHGAFGVVSLVKAKETGALFAMKEDLASAEVHLTATNFSSMLRKGQEGHVRAEKDLLAAAANASDATSRWIVKLHYSFQSTIHEKDIERLYLILDFEGGGDLLNLLVERDTFDENFTRFYVAEMILALEATHKLGFIHRDVKPDNFLFSKDGHLKISDFGLANSLHWAYDTAYYDQQRRALLKRHGIDLEEPSKTKVRTLKRREVEALLGQEWLDRGQGMLTWRDNKRRKMAFSICGTNSYMSPEVIRGMGYGFSCDWWSLGVIGKRRKWVWIGDDTLLTPFSNTRLAFECLYGYPPFVSNSRHLTRQKILNWRDTLRFPTKPKVSRDCTDFLTKLLCEPEDRLGSMATSSTNRPNSIMFSERNPEYRTKTADKVGLGDDGAAQIKAHPWFKKISWDSIHLEMAPYQPNLRKEDDTRHFEDGIADEPLCAPGGGPADVTRDPMLADKKHGAELLRLRKGMAFAGWTYKANKQIVSE</sequence>
<evidence type="ECO:0000313" key="1">
    <source>
        <dbReference type="EMBL" id="KAJ9125369.1"/>
    </source>
</evidence>
<gene>
    <name evidence="1" type="ORF">QFC22_000329</name>
</gene>
<dbReference type="EMBL" id="JASBWU010000001">
    <property type="protein sequence ID" value="KAJ9125369.1"/>
    <property type="molecule type" value="Genomic_DNA"/>
</dbReference>
<dbReference type="Proteomes" id="UP001243375">
    <property type="component" value="Unassembled WGS sequence"/>
</dbReference>
<reference evidence="1" key="1">
    <citation type="submission" date="2023-04" db="EMBL/GenBank/DDBJ databases">
        <title>Draft Genome sequencing of Naganishia species isolated from polar environments using Oxford Nanopore Technology.</title>
        <authorList>
            <person name="Leo P."/>
            <person name="Venkateswaran K."/>
        </authorList>
    </citation>
    <scope>NUCLEOTIDE SEQUENCE</scope>
    <source>
        <strain evidence="1">MNA-CCFEE 5425</strain>
    </source>
</reference>
<organism evidence="1 2">
    <name type="scientific">Naganishia vaughanmartiniae</name>
    <dbReference type="NCBI Taxonomy" id="1424756"/>
    <lineage>
        <taxon>Eukaryota</taxon>
        <taxon>Fungi</taxon>
        <taxon>Dikarya</taxon>
        <taxon>Basidiomycota</taxon>
        <taxon>Agaricomycotina</taxon>
        <taxon>Tremellomycetes</taxon>
        <taxon>Filobasidiales</taxon>
        <taxon>Filobasidiaceae</taxon>
        <taxon>Naganishia</taxon>
    </lineage>
</organism>